<dbReference type="EMBL" id="BMKX01000007">
    <property type="protein sequence ID" value="GGJ67287.1"/>
    <property type="molecule type" value="Genomic_DNA"/>
</dbReference>
<evidence type="ECO:0000313" key="13">
    <source>
        <dbReference type="Proteomes" id="UP000606115"/>
    </source>
</evidence>
<dbReference type="HAMAP" id="MF_02220">
    <property type="entry name" value="XylB"/>
    <property type="match status" value="1"/>
</dbReference>
<keyword evidence="7 8" id="KW-0119">Carbohydrate metabolism</keyword>
<keyword evidence="2 8" id="KW-0859">Xylose metabolism</keyword>
<dbReference type="InterPro" id="IPR043129">
    <property type="entry name" value="ATPase_NBD"/>
</dbReference>
<dbReference type="InterPro" id="IPR018483">
    <property type="entry name" value="Carb_kinase_FGGY_CS"/>
</dbReference>
<comment type="similarity">
    <text evidence="1 8 9">Belongs to the FGGY kinase family.</text>
</comment>
<reference evidence="13" key="1">
    <citation type="journal article" date="2019" name="Int. J. Syst. Evol. Microbiol.">
        <title>The Global Catalogue of Microorganisms (GCM) 10K type strain sequencing project: providing services to taxonomists for standard genome sequencing and annotation.</title>
        <authorList>
            <consortium name="The Broad Institute Genomics Platform"/>
            <consortium name="The Broad Institute Genome Sequencing Center for Infectious Disease"/>
            <person name="Wu L."/>
            <person name="Ma J."/>
        </authorList>
    </citation>
    <scope>NUCLEOTIDE SEQUENCE [LARGE SCALE GENOMIC DNA]</scope>
    <source>
        <strain evidence="13">CGMCC 1.3685</strain>
    </source>
</reference>
<dbReference type="EC" id="2.7.1.17" evidence="8 9"/>
<dbReference type="PIRSF" id="PIRSF000538">
    <property type="entry name" value="GlpK"/>
    <property type="match status" value="1"/>
</dbReference>
<name>A0ABQ2DS62_9MICC</name>
<protein>
    <recommendedName>
        <fullName evidence="8 9">Xylulose kinase</fullName>
        <shortName evidence="8 9">Xylulokinase</shortName>
        <ecNumber evidence="8 9">2.7.1.17</ecNumber>
    </recommendedName>
</protein>
<feature type="binding site" evidence="8">
    <location>
        <begin position="71"/>
        <end position="72"/>
    </location>
    <ligand>
        <name>substrate</name>
    </ligand>
</feature>
<dbReference type="InterPro" id="IPR018484">
    <property type="entry name" value="FGGY_N"/>
</dbReference>
<feature type="domain" description="Carbohydrate kinase FGGY N-terminal" evidence="10">
    <location>
        <begin position="5"/>
        <end position="222"/>
    </location>
</feature>
<evidence type="ECO:0000256" key="9">
    <source>
        <dbReference type="RuleBase" id="RU364073"/>
    </source>
</evidence>
<evidence type="ECO:0000256" key="3">
    <source>
        <dbReference type="ARBA" id="ARBA00022679"/>
    </source>
</evidence>
<dbReference type="InterPro" id="IPR006000">
    <property type="entry name" value="Xylulokinase"/>
</dbReference>
<evidence type="ECO:0000256" key="1">
    <source>
        <dbReference type="ARBA" id="ARBA00009156"/>
    </source>
</evidence>
<dbReference type="PANTHER" id="PTHR43095">
    <property type="entry name" value="SUGAR KINASE"/>
    <property type="match status" value="1"/>
</dbReference>
<organism evidence="12 13">
    <name type="scientific">Glutamicibacter ardleyensis</name>
    <dbReference type="NCBI Taxonomy" id="225894"/>
    <lineage>
        <taxon>Bacteria</taxon>
        <taxon>Bacillati</taxon>
        <taxon>Actinomycetota</taxon>
        <taxon>Actinomycetes</taxon>
        <taxon>Micrococcales</taxon>
        <taxon>Micrococcaceae</taxon>
        <taxon>Glutamicibacter</taxon>
    </lineage>
</organism>
<dbReference type="InterPro" id="IPR000577">
    <property type="entry name" value="Carb_kinase_FGGY"/>
</dbReference>
<evidence type="ECO:0000259" key="11">
    <source>
        <dbReference type="Pfam" id="PF02782"/>
    </source>
</evidence>
<feature type="domain" description="Carbohydrate kinase FGGY C-terminal" evidence="11">
    <location>
        <begin position="240"/>
        <end position="422"/>
    </location>
</feature>
<dbReference type="CDD" id="cd07809">
    <property type="entry name" value="ASKHA_NBD_FGGY_BaXK-like"/>
    <property type="match status" value="1"/>
</dbReference>
<sequence>MSPTYVLGIDSSTQSCKALLVDAETGQVVASGRAGHPGGTQVDPKQWIEALELSVAGLLERASAVSVAGQQHGMVALDAQGIPVRDAMLWNDISSAKQAEELIAELGGAHDCAQQIGSVMVASLTASKLRWLRENEPENAERTAAVLLPHDYLTWYLGGRKEMTTDHGDASGTGYYSTAQRRFLPEVAAKALGKQVALPRLAEANEMVGRSSTGRKIAAGTGDNMAAALGLDLQPGDVCVSMGTSGVASAVVDRSVHDGSGLVSGFVDATDRYLPLACTLNGAPVLDFGARMLGVSQKEFSDLALAAEPGSGGAVLLPYFGGERTPNRPDATGMMHGLRTSTTREQIARAYVEGLLCSMRDAVAALEDATGVETRRILLIGGGAQSEAVRRIAPQIFGVAVDVPQTAEYVALGAARQAAWALSGASEPPTWNVADSTRYEGEARPEIYERYVHTRDATAGWN</sequence>
<evidence type="ECO:0000256" key="7">
    <source>
        <dbReference type="ARBA" id="ARBA00023277"/>
    </source>
</evidence>
<comment type="function">
    <text evidence="8">Catalyzes the phosphorylation of D-xylulose to D-xylulose 5-phosphate.</text>
</comment>
<dbReference type="SUPFAM" id="SSF53067">
    <property type="entry name" value="Actin-like ATPase domain"/>
    <property type="match status" value="2"/>
</dbReference>
<accession>A0ABQ2DS62</accession>
<dbReference type="GeneID" id="303305110"/>
<dbReference type="RefSeq" id="WP_188686322.1">
    <property type="nucleotide sequence ID" value="NZ_BMKX01000007.1"/>
</dbReference>
<evidence type="ECO:0000259" key="10">
    <source>
        <dbReference type="Pfam" id="PF00370"/>
    </source>
</evidence>
<comment type="catalytic activity">
    <reaction evidence="8 9">
        <text>D-xylulose + ATP = D-xylulose 5-phosphate + ADP + H(+)</text>
        <dbReference type="Rhea" id="RHEA:10964"/>
        <dbReference type="ChEBI" id="CHEBI:15378"/>
        <dbReference type="ChEBI" id="CHEBI:17140"/>
        <dbReference type="ChEBI" id="CHEBI:30616"/>
        <dbReference type="ChEBI" id="CHEBI:57737"/>
        <dbReference type="ChEBI" id="CHEBI:456216"/>
        <dbReference type="EC" id="2.7.1.17"/>
    </reaction>
</comment>
<proteinExistence type="inferred from homology"/>
<dbReference type="Pfam" id="PF02782">
    <property type="entry name" value="FGGY_C"/>
    <property type="match status" value="1"/>
</dbReference>
<evidence type="ECO:0000256" key="4">
    <source>
        <dbReference type="ARBA" id="ARBA00022741"/>
    </source>
</evidence>
<evidence type="ECO:0000256" key="8">
    <source>
        <dbReference type="HAMAP-Rule" id="MF_02220"/>
    </source>
</evidence>
<feature type="site" description="Important for activity" evidence="8">
    <location>
        <position position="10"/>
    </location>
</feature>
<keyword evidence="3 8" id="KW-0808">Transferase</keyword>
<dbReference type="Pfam" id="PF00370">
    <property type="entry name" value="FGGY_N"/>
    <property type="match status" value="1"/>
</dbReference>
<evidence type="ECO:0000256" key="6">
    <source>
        <dbReference type="ARBA" id="ARBA00022840"/>
    </source>
</evidence>
<evidence type="ECO:0000313" key="12">
    <source>
        <dbReference type="EMBL" id="GGJ67287.1"/>
    </source>
</evidence>
<dbReference type="InterPro" id="IPR050406">
    <property type="entry name" value="FGGY_Carb_Kinase"/>
</dbReference>
<dbReference type="GO" id="GO:0016301">
    <property type="term" value="F:kinase activity"/>
    <property type="evidence" value="ECO:0007669"/>
    <property type="project" value="UniProtKB-KW"/>
</dbReference>
<evidence type="ECO:0000256" key="2">
    <source>
        <dbReference type="ARBA" id="ARBA00022629"/>
    </source>
</evidence>
<comment type="caution">
    <text evidence="12">The sequence shown here is derived from an EMBL/GenBank/DDBJ whole genome shotgun (WGS) entry which is preliminary data.</text>
</comment>
<dbReference type="PANTHER" id="PTHR43095:SF5">
    <property type="entry name" value="XYLULOSE KINASE"/>
    <property type="match status" value="1"/>
</dbReference>
<dbReference type="PROSITE" id="PS00933">
    <property type="entry name" value="FGGY_KINASES_1"/>
    <property type="match status" value="1"/>
</dbReference>
<gene>
    <name evidence="8 9" type="primary">xylB</name>
    <name evidence="12" type="ORF">GCM10007173_27660</name>
</gene>
<keyword evidence="4 8" id="KW-0547">Nucleotide-binding</keyword>
<dbReference type="InterPro" id="IPR018485">
    <property type="entry name" value="FGGY_C"/>
</dbReference>
<dbReference type="Gene3D" id="3.30.420.40">
    <property type="match status" value="2"/>
</dbReference>
<evidence type="ECO:0000256" key="5">
    <source>
        <dbReference type="ARBA" id="ARBA00022777"/>
    </source>
</evidence>
<keyword evidence="13" id="KW-1185">Reference proteome</keyword>
<dbReference type="Proteomes" id="UP000606115">
    <property type="component" value="Unassembled WGS sequence"/>
</dbReference>
<dbReference type="NCBIfam" id="TIGR01312">
    <property type="entry name" value="XylB"/>
    <property type="match status" value="1"/>
</dbReference>
<keyword evidence="5 8" id="KW-0418">Kinase</keyword>
<keyword evidence="6 8" id="KW-0067">ATP-binding</keyword>
<feature type="active site" description="Proton acceptor" evidence="8">
    <location>
        <position position="223"/>
    </location>
</feature>